<evidence type="ECO:0000313" key="3">
    <source>
        <dbReference type="EMBL" id="PTE70267.1"/>
    </source>
</evidence>
<evidence type="ECO:0000313" key="4">
    <source>
        <dbReference type="Proteomes" id="UP000242547"/>
    </source>
</evidence>
<comment type="caution">
    <text evidence="3">The sequence shown here is derived from an EMBL/GenBank/DDBJ whole genome shotgun (WGS) entry which is preliminary data.</text>
</comment>
<feature type="transmembrane region" description="Helical" evidence="1">
    <location>
        <begin position="377"/>
        <end position="395"/>
    </location>
</feature>
<feature type="transmembrane region" description="Helical" evidence="1">
    <location>
        <begin position="239"/>
        <end position="264"/>
    </location>
</feature>
<feature type="transmembrane region" description="Helical" evidence="1">
    <location>
        <begin position="195"/>
        <end position="219"/>
    </location>
</feature>
<gene>
    <name evidence="3" type="ORF">BUY44_11375</name>
</gene>
<name>A0A2T4KEV3_9STAP</name>
<protein>
    <recommendedName>
        <fullName evidence="2">YdbS-like PH domain-containing protein</fullName>
    </recommendedName>
</protein>
<dbReference type="Proteomes" id="UP000242547">
    <property type="component" value="Unassembled WGS sequence"/>
</dbReference>
<dbReference type="AlphaFoldDB" id="A0A2T4KEV3"/>
<dbReference type="PANTHER" id="PTHR34473:SF2">
    <property type="entry name" value="UPF0699 TRANSMEMBRANE PROTEIN YDBT"/>
    <property type="match status" value="1"/>
</dbReference>
<dbReference type="RefSeq" id="WP_107506443.1">
    <property type="nucleotide sequence ID" value="NZ_PYZL01000140.1"/>
</dbReference>
<reference evidence="3 4" key="1">
    <citation type="journal article" date="2016" name="Front. Microbiol.">
        <title>Comprehensive Phylogenetic Analysis of Bovine Non-aureus Staphylococci Species Based on Whole-Genome Sequencing.</title>
        <authorList>
            <person name="Naushad S."/>
            <person name="Barkema H.W."/>
            <person name="Luby C."/>
            <person name="Condas L.A."/>
            <person name="Nobrega D.B."/>
            <person name="Carson D.A."/>
            <person name="De Buck J."/>
        </authorList>
    </citation>
    <scope>NUCLEOTIDE SEQUENCE [LARGE SCALE GENOMIC DNA]</scope>
    <source>
        <strain evidence="3 4">SNUC 761</strain>
    </source>
</reference>
<feature type="transmembrane region" description="Helical" evidence="1">
    <location>
        <begin position="45"/>
        <end position="65"/>
    </location>
</feature>
<keyword evidence="1" id="KW-0472">Membrane</keyword>
<keyword evidence="1" id="KW-1133">Transmembrane helix</keyword>
<keyword evidence="1" id="KW-0812">Transmembrane</keyword>
<dbReference type="EMBL" id="PYZL01000140">
    <property type="protein sequence ID" value="PTE70267.1"/>
    <property type="molecule type" value="Genomic_DNA"/>
</dbReference>
<dbReference type="Pfam" id="PF03703">
    <property type="entry name" value="bPH_2"/>
    <property type="match status" value="2"/>
</dbReference>
<feature type="domain" description="YdbS-like PH" evidence="2">
    <location>
        <begin position="68"/>
        <end position="136"/>
    </location>
</feature>
<accession>A0A2T4KEV3</accession>
<dbReference type="PIRSF" id="PIRSF026631">
    <property type="entry name" value="UCP026631"/>
    <property type="match status" value="1"/>
</dbReference>
<dbReference type="InterPro" id="IPR014529">
    <property type="entry name" value="UCP026631"/>
</dbReference>
<evidence type="ECO:0000256" key="1">
    <source>
        <dbReference type="SAM" id="Phobius"/>
    </source>
</evidence>
<sequence>MYSPQKLHPISYLTALIKVIKQNILTFIVFIGFNIWNFDFTEIRHYIGPAIFIVIVLFASISKFIDVRVTRYWIEDEHFILTSGWFNKKRKELNISRIQSLDTTQGLINQIVGGVSLQIKTPSDGVELSTISKSQSDLIEQAIRKRQVELKDENEVNPQVNTKEEDFVYSVGNKETTINQYLESKPIFKMSFGSLLLMAMTSGAIGVAFATISPIIGAFQDVIPWDEWTESLWHWINSISLIVITCLAFILIISYIIGTLITLIRYYNYTVSQQDSQLKISYGLLNVKNITVPTNRLQAVLEKQSFLRRLFGYTSIHFIITSDLDVESEDDVSNNGKIMILPFIKRKEAYNIIESLVPEMQFSKVHKGMPWRGYHRHFFIPSLILIIATCFATYFWSAWSILITVVIIINMALHALIYVRSSGIHFENEEIALRQVSLFGFNIFYFKTDKIIGMETNQHPFLERSQLSNLHFILAKGSIFEDIHLKFISETTANYYINAYLRGEYNE</sequence>
<proteinExistence type="predicted"/>
<evidence type="ECO:0000259" key="2">
    <source>
        <dbReference type="Pfam" id="PF03703"/>
    </source>
</evidence>
<dbReference type="InterPro" id="IPR005182">
    <property type="entry name" value="YdbS-like_PH"/>
</dbReference>
<organism evidence="3 4">
    <name type="scientific">Staphylococcus devriesei</name>
    <dbReference type="NCBI Taxonomy" id="586733"/>
    <lineage>
        <taxon>Bacteria</taxon>
        <taxon>Bacillati</taxon>
        <taxon>Bacillota</taxon>
        <taxon>Bacilli</taxon>
        <taxon>Bacillales</taxon>
        <taxon>Staphylococcaceae</taxon>
        <taxon>Staphylococcus</taxon>
    </lineage>
</organism>
<feature type="transmembrane region" description="Helical" evidence="1">
    <location>
        <begin position="12"/>
        <end position="33"/>
    </location>
</feature>
<dbReference type="PANTHER" id="PTHR34473">
    <property type="entry name" value="UPF0699 TRANSMEMBRANE PROTEIN YDBS"/>
    <property type="match status" value="1"/>
</dbReference>
<feature type="transmembrane region" description="Helical" evidence="1">
    <location>
        <begin position="401"/>
        <end position="419"/>
    </location>
</feature>
<feature type="domain" description="YdbS-like PH" evidence="2">
    <location>
        <begin position="266"/>
        <end position="325"/>
    </location>
</feature>